<name>A0A7D5L012_9EURY</name>
<proteinExistence type="predicted"/>
<dbReference type="KEGG" id="haly:HYG82_18145"/>
<evidence type="ECO:0000313" key="2">
    <source>
        <dbReference type="Proteomes" id="UP000509241"/>
    </source>
</evidence>
<sequence>MVSIGVNSTPLGTIVFLTPTRGPVNRHMLSDDFGEYDERKAGHLV</sequence>
<reference evidence="1 2" key="1">
    <citation type="submission" date="2020-07" db="EMBL/GenBank/DDBJ databases">
        <authorList>
            <person name="Cui H."/>
        </authorList>
    </citation>
    <scope>NUCLEOTIDE SEQUENCE [LARGE SCALE GENOMIC DNA]</scope>
    <source>
        <strain evidence="1 2">YPL8</strain>
    </source>
</reference>
<dbReference type="GeneID" id="56035254"/>
<organism evidence="1 2">
    <name type="scientific">Natrinema halophilum</name>
    <dbReference type="NCBI Taxonomy" id="1699371"/>
    <lineage>
        <taxon>Archaea</taxon>
        <taxon>Methanobacteriati</taxon>
        <taxon>Methanobacteriota</taxon>
        <taxon>Stenosarchaea group</taxon>
        <taxon>Halobacteria</taxon>
        <taxon>Halobacteriales</taxon>
        <taxon>Natrialbaceae</taxon>
        <taxon>Natrinema</taxon>
    </lineage>
</organism>
<gene>
    <name evidence="1" type="ORF">HYG82_18145</name>
</gene>
<dbReference type="RefSeq" id="WP_179263301.1">
    <property type="nucleotide sequence ID" value="NZ_CP058601.1"/>
</dbReference>
<protein>
    <submittedName>
        <fullName evidence="1">Uncharacterized protein</fullName>
    </submittedName>
</protein>
<keyword evidence="2" id="KW-1185">Reference proteome</keyword>
<dbReference type="EMBL" id="CP058601">
    <property type="protein sequence ID" value="QLG50620.1"/>
    <property type="molecule type" value="Genomic_DNA"/>
</dbReference>
<dbReference type="AlphaFoldDB" id="A0A7D5L012"/>
<accession>A0A7D5L012</accession>
<dbReference type="Proteomes" id="UP000509241">
    <property type="component" value="Chromosome"/>
</dbReference>
<evidence type="ECO:0000313" key="1">
    <source>
        <dbReference type="EMBL" id="QLG50620.1"/>
    </source>
</evidence>